<proteinExistence type="predicted"/>
<reference evidence="6" key="1">
    <citation type="submission" date="2014-06" db="EMBL/GenBank/DDBJ databases">
        <authorList>
            <person name="Berkman P.J."/>
        </authorList>
    </citation>
    <scope>NUCLEOTIDE SEQUENCE [LARGE SCALE GENOMIC DNA]</scope>
</reference>
<dbReference type="GO" id="GO:0031491">
    <property type="term" value="F:nucleosome binding"/>
    <property type="evidence" value="ECO:0007669"/>
    <property type="project" value="TreeGrafter"/>
</dbReference>
<dbReference type="PANTHER" id="PTHR12656">
    <property type="entry name" value="BRG-1 ASSOCIATED FACTOR 250 BAF250"/>
    <property type="match status" value="1"/>
</dbReference>
<feature type="region of interest" description="Disordered" evidence="3">
    <location>
        <begin position="311"/>
        <end position="331"/>
    </location>
</feature>
<sequence length="759" mass="80943">MPQAQPSPSSTQRGTPGQASPAPNQGGPPGSMPGAPPSLFNDPSAMLAQQQQFQQQAQSAGQPGTDGVPQWPSQPPTGMPPSPTKPSPVNGAVPKTPTTASKPDPKQTKKRKKTDGGLSTPLPAGVAVDVKPPMPHLSDQPSGPGAMGGQSPIGAPPVATPVPPPAGKQVIPGTSQPVGPPAPPQKHKIEYLPIRRDVHTHGGWDLSLIESQYAPAMLSRGRPRTLRELGLVDVQGLIMSLRSRLDFEVSYALNTLLILSAGVGAAPSYQFQLAACEDLVEELLDLLEESSFRGKADGIVAQNLDQLVSQNGVRGESARRPTKRQRREGGIDSLPTYRDWITAATEEEAELKIWRRRKATRSRSTAGSVLNGGSEVDSLAGTSTAASSYDAPEASTTISTNGVESEQERSTENKAATALTILTIIKNFSTMPENIKFFNKTHRLLQVLARLCQTDVERVRASQDGDDDVDDALDFEDGQGTVFTTTEALRVRKEVLVVVSNLAGEALALGSQTAETVRALYELLASFILEAGAVEEMDHAAEIAELAATLPPGAPAPPVIRRIPYHADLALDALSKLALPDDNREVLGGLIEGRDLERLVDEMVKMLPMTEADFRVLNTEHRLSYCERLSMCLYNLAFLAPPPVKLRLRRIPGLSGIVLRIVKKLSRATHEFTNNPFSVLCRRLVEALRLISDGQDMFGAPALLGFGFADDASAAAASSVGGKQIGLLLNDEEGVVEILGTNELDGVLSDELYALIASG</sequence>
<dbReference type="GO" id="GO:0035060">
    <property type="term" value="C:brahma complex"/>
    <property type="evidence" value="ECO:0007669"/>
    <property type="project" value="InterPro"/>
</dbReference>
<dbReference type="Proteomes" id="UP000242770">
    <property type="component" value="Unassembled WGS sequence"/>
</dbReference>
<evidence type="ECO:0000313" key="6">
    <source>
        <dbReference type="Proteomes" id="UP000242770"/>
    </source>
</evidence>
<dbReference type="GO" id="GO:0016514">
    <property type="term" value="C:SWI/SNF complex"/>
    <property type="evidence" value="ECO:0007669"/>
    <property type="project" value="InterPro"/>
</dbReference>
<feature type="region of interest" description="Disordered" evidence="3">
    <location>
        <begin position="364"/>
        <end position="411"/>
    </location>
</feature>
<dbReference type="AlphaFoldDB" id="A0A0F7RSY9"/>
<dbReference type="Pfam" id="PF12031">
    <property type="entry name" value="BAF250_C"/>
    <property type="match status" value="1"/>
</dbReference>
<dbReference type="GO" id="GO:0005654">
    <property type="term" value="C:nucleoplasm"/>
    <property type="evidence" value="ECO:0007669"/>
    <property type="project" value="TreeGrafter"/>
</dbReference>
<dbReference type="STRING" id="49012.A0A0F7RSY9"/>
<keyword evidence="6" id="KW-1185">Reference proteome</keyword>
<dbReference type="PANTHER" id="PTHR12656:SF5">
    <property type="entry name" value="TRITHORAX GROUP PROTEIN OSA"/>
    <property type="match status" value="1"/>
</dbReference>
<dbReference type="GO" id="GO:0045893">
    <property type="term" value="P:positive regulation of DNA-templated transcription"/>
    <property type="evidence" value="ECO:0007669"/>
    <property type="project" value="TreeGrafter"/>
</dbReference>
<comment type="subcellular location">
    <subcellularLocation>
        <location evidence="1">Nucleus</location>
    </subcellularLocation>
</comment>
<evidence type="ECO:0000313" key="5">
    <source>
        <dbReference type="EMBL" id="CDR99395.1"/>
    </source>
</evidence>
<evidence type="ECO:0000256" key="3">
    <source>
        <dbReference type="SAM" id="MobiDB-lite"/>
    </source>
</evidence>
<feature type="compositionally biased region" description="Pro residues" evidence="3">
    <location>
        <begin position="154"/>
        <end position="166"/>
    </location>
</feature>
<dbReference type="EMBL" id="CCFA01001021">
    <property type="protein sequence ID" value="CDR99395.1"/>
    <property type="molecule type" value="Genomic_DNA"/>
</dbReference>
<feature type="compositionally biased region" description="Polar residues" evidence="3">
    <location>
        <begin position="394"/>
        <end position="404"/>
    </location>
</feature>
<evidence type="ECO:0000259" key="4">
    <source>
        <dbReference type="Pfam" id="PF12031"/>
    </source>
</evidence>
<accession>A0A0F7RSY9</accession>
<dbReference type="GO" id="GO:0006357">
    <property type="term" value="P:regulation of transcription by RNA polymerase II"/>
    <property type="evidence" value="ECO:0007669"/>
    <property type="project" value="TreeGrafter"/>
</dbReference>
<evidence type="ECO:0000256" key="1">
    <source>
        <dbReference type="ARBA" id="ARBA00004123"/>
    </source>
</evidence>
<feature type="compositionally biased region" description="Low complexity" evidence="3">
    <location>
        <begin position="48"/>
        <end position="62"/>
    </location>
</feature>
<feature type="compositionally biased region" description="Polar residues" evidence="3">
    <location>
        <begin position="1"/>
        <end position="23"/>
    </location>
</feature>
<gene>
    <name evidence="5" type="primary">SSCI19820.1</name>
</gene>
<dbReference type="InterPro" id="IPR033388">
    <property type="entry name" value="BAF250_C"/>
</dbReference>
<feature type="domain" description="SWI/SNF-like complex subunit BAF250 C-terminal" evidence="4">
    <location>
        <begin position="417"/>
        <end position="612"/>
    </location>
</feature>
<feature type="compositionally biased region" description="Pro residues" evidence="3">
    <location>
        <begin position="72"/>
        <end position="86"/>
    </location>
</feature>
<name>A0A0F7RSY9_9BASI</name>
<dbReference type="GO" id="GO:0006338">
    <property type="term" value="P:chromatin remodeling"/>
    <property type="evidence" value="ECO:0007669"/>
    <property type="project" value="InterPro"/>
</dbReference>
<organism evidence="5 6">
    <name type="scientific">Sporisorium scitamineum</name>
    <dbReference type="NCBI Taxonomy" id="49012"/>
    <lineage>
        <taxon>Eukaryota</taxon>
        <taxon>Fungi</taxon>
        <taxon>Dikarya</taxon>
        <taxon>Basidiomycota</taxon>
        <taxon>Ustilaginomycotina</taxon>
        <taxon>Ustilaginomycetes</taxon>
        <taxon>Ustilaginales</taxon>
        <taxon>Ustilaginaceae</taxon>
        <taxon>Sporisorium</taxon>
    </lineage>
</organism>
<protein>
    <recommendedName>
        <fullName evidence="4">SWI/SNF-like complex subunit BAF250 C-terminal domain-containing protein</fullName>
    </recommendedName>
</protein>
<evidence type="ECO:0000256" key="2">
    <source>
        <dbReference type="ARBA" id="ARBA00023242"/>
    </source>
</evidence>
<keyword evidence="2" id="KW-0539">Nucleus</keyword>
<feature type="region of interest" description="Disordered" evidence="3">
    <location>
        <begin position="1"/>
        <end position="186"/>
    </location>
</feature>
<dbReference type="InterPro" id="IPR021906">
    <property type="entry name" value="BAF250/Osa"/>
</dbReference>